<dbReference type="Proteomes" id="UP000799536">
    <property type="component" value="Unassembled WGS sequence"/>
</dbReference>
<name>A0A9P4JDT9_9PLEO</name>
<dbReference type="PROSITE" id="PS51257">
    <property type="entry name" value="PROKAR_LIPOPROTEIN"/>
    <property type="match status" value="1"/>
</dbReference>
<evidence type="ECO:0000313" key="2">
    <source>
        <dbReference type="Proteomes" id="UP000799536"/>
    </source>
</evidence>
<evidence type="ECO:0000313" key="1">
    <source>
        <dbReference type="EMBL" id="KAF2197611.1"/>
    </source>
</evidence>
<dbReference type="EMBL" id="ML994217">
    <property type="protein sequence ID" value="KAF2197611.1"/>
    <property type="molecule type" value="Genomic_DNA"/>
</dbReference>
<comment type="caution">
    <text evidence="1">The sequence shown here is derived from an EMBL/GenBank/DDBJ whole genome shotgun (WGS) entry which is preliminary data.</text>
</comment>
<sequence length="171" mass="19466">MAMRLRAIHRKGFANASVALWTLSSCLASSRIWKVTFTVLLYRRRCVYSYFKSPLFMHHKCSRYDKSSSFRISTSSSPSTALSSMSSFHCSSYYNGSYRSSEGPFCSQPVFNPQSQAISKYTFLQDPSSFVSSLYRYSSFVRAIQMYYITNPLYLACRTTPKVGSLVSIPD</sequence>
<keyword evidence="2" id="KW-1185">Reference proteome</keyword>
<gene>
    <name evidence="1" type="ORF">GQ43DRAFT_199529</name>
</gene>
<proteinExistence type="predicted"/>
<reference evidence="1" key="1">
    <citation type="journal article" date="2020" name="Stud. Mycol.">
        <title>101 Dothideomycetes genomes: a test case for predicting lifestyles and emergence of pathogens.</title>
        <authorList>
            <person name="Haridas S."/>
            <person name="Albert R."/>
            <person name="Binder M."/>
            <person name="Bloem J."/>
            <person name="Labutti K."/>
            <person name="Salamov A."/>
            <person name="Andreopoulos B."/>
            <person name="Baker S."/>
            <person name="Barry K."/>
            <person name="Bills G."/>
            <person name="Bluhm B."/>
            <person name="Cannon C."/>
            <person name="Castanera R."/>
            <person name="Culley D."/>
            <person name="Daum C."/>
            <person name="Ezra D."/>
            <person name="Gonzalez J."/>
            <person name="Henrissat B."/>
            <person name="Kuo A."/>
            <person name="Liang C."/>
            <person name="Lipzen A."/>
            <person name="Lutzoni F."/>
            <person name="Magnuson J."/>
            <person name="Mondo S."/>
            <person name="Nolan M."/>
            <person name="Ohm R."/>
            <person name="Pangilinan J."/>
            <person name="Park H.-J."/>
            <person name="Ramirez L."/>
            <person name="Alfaro M."/>
            <person name="Sun H."/>
            <person name="Tritt A."/>
            <person name="Yoshinaga Y."/>
            <person name="Zwiers L.-H."/>
            <person name="Turgeon B."/>
            <person name="Goodwin S."/>
            <person name="Spatafora J."/>
            <person name="Crous P."/>
            <person name="Grigoriev I."/>
        </authorList>
    </citation>
    <scope>NUCLEOTIDE SEQUENCE</scope>
    <source>
        <strain evidence="1">ATCC 74209</strain>
    </source>
</reference>
<dbReference type="AlphaFoldDB" id="A0A9P4JDT9"/>
<organism evidence="1 2">
    <name type="scientific">Delitschia confertaspora ATCC 74209</name>
    <dbReference type="NCBI Taxonomy" id="1513339"/>
    <lineage>
        <taxon>Eukaryota</taxon>
        <taxon>Fungi</taxon>
        <taxon>Dikarya</taxon>
        <taxon>Ascomycota</taxon>
        <taxon>Pezizomycotina</taxon>
        <taxon>Dothideomycetes</taxon>
        <taxon>Pleosporomycetidae</taxon>
        <taxon>Pleosporales</taxon>
        <taxon>Delitschiaceae</taxon>
        <taxon>Delitschia</taxon>
    </lineage>
</organism>
<protein>
    <submittedName>
        <fullName evidence="1">Uncharacterized protein</fullName>
    </submittedName>
</protein>
<accession>A0A9P4JDT9</accession>